<evidence type="ECO:0000313" key="1">
    <source>
        <dbReference type="EMBL" id="KIM60215.1"/>
    </source>
</evidence>
<keyword evidence="2" id="KW-1185">Reference proteome</keyword>
<evidence type="ECO:0000313" key="2">
    <source>
        <dbReference type="Proteomes" id="UP000053989"/>
    </source>
</evidence>
<accession>A0A0C3DHP5</accession>
<reference evidence="2" key="2">
    <citation type="submission" date="2015-01" db="EMBL/GenBank/DDBJ databases">
        <title>Evolutionary Origins and Diversification of the Mycorrhizal Mutualists.</title>
        <authorList>
            <consortium name="DOE Joint Genome Institute"/>
            <consortium name="Mycorrhizal Genomics Consortium"/>
            <person name="Kohler A."/>
            <person name="Kuo A."/>
            <person name="Nagy L.G."/>
            <person name="Floudas D."/>
            <person name="Copeland A."/>
            <person name="Barry K.W."/>
            <person name="Cichocki N."/>
            <person name="Veneault-Fourrey C."/>
            <person name="LaButti K."/>
            <person name="Lindquist E.A."/>
            <person name="Lipzen A."/>
            <person name="Lundell T."/>
            <person name="Morin E."/>
            <person name="Murat C."/>
            <person name="Riley R."/>
            <person name="Ohm R."/>
            <person name="Sun H."/>
            <person name="Tunlid A."/>
            <person name="Henrissat B."/>
            <person name="Grigoriev I.V."/>
            <person name="Hibbett D.S."/>
            <person name="Martin F."/>
        </authorList>
    </citation>
    <scope>NUCLEOTIDE SEQUENCE [LARGE SCALE GENOMIC DNA]</scope>
    <source>
        <strain evidence="2">Foug A</strain>
    </source>
</reference>
<dbReference type="HOGENOM" id="CLU_2741539_0_0_1"/>
<gene>
    <name evidence="1" type="ORF">SCLCIDRAFT_1216971</name>
</gene>
<organism evidence="1 2">
    <name type="scientific">Scleroderma citrinum Foug A</name>
    <dbReference type="NCBI Taxonomy" id="1036808"/>
    <lineage>
        <taxon>Eukaryota</taxon>
        <taxon>Fungi</taxon>
        <taxon>Dikarya</taxon>
        <taxon>Basidiomycota</taxon>
        <taxon>Agaricomycotina</taxon>
        <taxon>Agaricomycetes</taxon>
        <taxon>Agaricomycetidae</taxon>
        <taxon>Boletales</taxon>
        <taxon>Sclerodermatineae</taxon>
        <taxon>Sclerodermataceae</taxon>
        <taxon>Scleroderma</taxon>
    </lineage>
</organism>
<dbReference type="Proteomes" id="UP000053989">
    <property type="component" value="Unassembled WGS sequence"/>
</dbReference>
<protein>
    <submittedName>
        <fullName evidence="1">Uncharacterized protein</fullName>
    </submittedName>
</protein>
<name>A0A0C3DHP5_9AGAM</name>
<sequence length="71" mass="8164">MLTRTPPDLLAGQVNVFHVHIRQERIVPGVGIEKSFRSHSTTTAWSLVPAAFRQHCRLFNRGLQRSVWENI</sequence>
<reference evidence="1 2" key="1">
    <citation type="submission" date="2014-04" db="EMBL/GenBank/DDBJ databases">
        <authorList>
            <consortium name="DOE Joint Genome Institute"/>
            <person name="Kuo A."/>
            <person name="Kohler A."/>
            <person name="Nagy L.G."/>
            <person name="Floudas D."/>
            <person name="Copeland A."/>
            <person name="Barry K.W."/>
            <person name="Cichocki N."/>
            <person name="Veneault-Fourrey C."/>
            <person name="LaButti K."/>
            <person name="Lindquist E.A."/>
            <person name="Lipzen A."/>
            <person name="Lundell T."/>
            <person name="Morin E."/>
            <person name="Murat C."/>
            <person name="Sun H."/>
            <person name="Tunlid A."/>
            <person name="Henrissat B."/>
            <person name="Grigoriev I.V."/>
            <person name="Hibbett D.S."/>
            <person name="Martin F."/>
            <person name="Nordberg H.P."/>
            <person name="Cantor M.N."/>
            <person name="Hua S.X."/>
        </authorList>
    </citation>
    <scope>NUCLEOTIDE SEQUENCE [LARGE SCALE GENOMIC DNA]</scope>
    <source>
        <strain evidence="1 2">Foug A</strain>
    </source>
</reference>
<dbReference type="AlphaFoldDB" id="A0A0C3DHP5"/>
<dbReference type="EMBL" id="KN822064">
    <property type="protein sequence ID" value="KIM60215.1"/>
    <property type="molecule type" value="Genomic_DNA"/>
</dbReference>
<dbReference type="InParanoid" id="A0A0C3DHP5"/>
<proteinExistence type="predicted"/>